<dbReference type="Gene3D" id="3.40.20.10">
    <property type="entry name" value="Severin"/>
    <property type="match status" value="1"/>
</dbReference>
<organism evidence="4 5">
    <name type="scientific">Hydnum rufescens UP504</name>
    <dbReference type="NCBI Taxonomy" id="1448309"/>
    <lineage>
        <taxon>Eukaryota</taxon>
        <taxon>Fungi</taxon>
        <taxon>Dikarya</taxon>
        <taxon>Basidiomycota</taxon>
        <taxon>Agaricomycotina</taxon>
        <taxon>Agaricomycetes</taxon>
        <taxon>Cantharellales</taxon>
        <taxon>Hydnaceae</taxon>
        <taxon>Hydnum</taxon>
    </lineage>
</organism>
<dbReference type="PANTHER" id="PTHR11249">
    <property type="entry name" value="GLIAL FACTOR NATURATION FACTOR"/>
    <property type="match status" value="1"/>
</dbReference>
<dbReference type="PIRSF" id="PIRSF001788">
    <property type="entry name" value="GMF-beta"/>
    <property type="match status" value="1"/>
</dbReference>
<dbReference type="Proteomes" id="UP000886523">
    <property type="component" value="Unassembled WGS sequence"/>
</dbReference>
<evidence type="ECO:0000313" key="5">
    <source>
        <dbReference type="Proteomes" id="UP000886523"/>
    </source>
</evidence>
<dbReference type="InterPro" id="IPR029006">
    <property type="entry name" value="ADF-H/Gelsolin-like_dom_sf"/>
</dbReference>
<dbReference type="GO" id="GO:0003779">
    <property type="term" value="F:actin binding"/>
    <property type="evidence" value="ECO:0007669"/>
    <property type="project" value="InterPro"/>
</dbReference>
<dbReference type="GO" id="GO:0071846">
    <property type="term" value="P:actin filament debranching"/>
    <property type="evidence" value="ECO:0007669"/>
    <property type="project" value="InterPro"/>
</dbReference>
<name>A0A9P6BA51_9AGAM</name>
<dbReference type="Pfam" id="PF00241">
    <property type="entry name" value="Cofilin_ADF"/>
    <property type="match status" value="1"/>
</dbReference>
<accession>A0A9P6BA51</accession>
<keyword evidence="2" id="KW-0539">Nucleus</keyword>
<comment type="subcellular location">
    <subcellularLocation>
        <location evidence="2">Cytoplasm</location>
    </subcellularLocation>
    <subcellularLocation>
        <location evidence="2">Nucleus</location>
    </subcellularLocation>
</comment>
<dbReference type="GO" id="GO:0005634">
    <property type="term" value="C:nucleus"/>
    <property type="evidence" value="ECO:0007669"/>
    <property type="project" value="UniProtKB-SubCell"/>
</dbReference>
<dbReference type="AlphaFoldDB" id="A0A9P6BA51"/>
<proteinExistence type="inferred from homology"/>
<dbReference type="GO" id="GO:0030479">
    <property type="term" value="C:actin cortical patch"/>
    <property type="evidence" value="ECO:0007669"/>
    <property type="project" value="TreeGrafter"/>
</dbReference>
<feature type="domain" description="ADF-H" evidence="3">
    <location>
        <begin position="27"/>
        <end position="162"/>
    </location>
</feature>
<evidence type="ECO:0000256" key="2">
    <source>
        <dbReference type="PIRNR" id="PIRNR001788"/>
    </source>
</evidence>
<dbReference type="SUPFAM" id="SSF55753">
    <property type="entry name" value="Actin depolymerizing proteins"/>
    <property type="match status" value="1"/>
</dbReference>
<protein>
    <recommendedName>
        <fullName evidence="3">ADF-H domain-containing protein</fullName>
    </recommendedName>
</protein>
<dbReference type="InterPro" id="IPR002108">
    <property type="entry name" value="ADF-H"/>
</dbReference>
<dbReference type="EMBL" id="MU128911">
    <property type="protein sequence ID" value="KAF9520579.1"/>
    <property type="molecule type" value="Genomic_DNA"/>
</dbReference>
<reference evidence="4" key="1">
    <citation type="journal article" date="2020" name="Nat. Commun.">
        <title>Large-scale genome sequencing of mycorrhizal fungi provides insights into the early evolution of symbiotic traits.</title>
        <authorList>
            <person name="Miyauchi S."/>
            <person name="Kiss E."/>
            <person name="Kuo A."/>
            <person name="Drula E."/>
            <person name="Kohler A."/>
            <person name="Sanchez-Garcia M."/>
            <person name="Morin E."/>
            <person name="Andreopoulos B."/>
            <person name="Barry K.W."/>
            <person name="Bonito G."/>
            <person name="Buee M."/>
            <person name="Carver A."/>
            <person name="Chen C."/>
            <person name="Cichocki N."/>
            <person name="Clum A."/>
            <person name="Culley D."/>
            <person name="Crous P.W."/>
            <person name="Fauchery L."/>
            <person name="Girlanda M."/>
            <person name="Hayes R.D."/>
            <person name="Keri Z."/>
            <person name="LaButti K."/>
            <person name="Lipzen A."/>
            <person name="Lombard V."/>
            <person name="Magnuson J."/>
            <person name="Maillard F."/>
            <person name="Murat C."/>
            <person name="Nolan M."/>
            <person name="Ohm R.A."/>
            <person name="Pangilinan J."/>
            <person name="Pereira M.F."/>
            <person name="Perotto S."/>
            <person name="Peter M."/>
            <person name="Pfister S."/>
            <person name="Riley R."/>
            <person name="Sitrit Y."/>
            <person name="Stielow J.B."/>
            <person name="Szollosi G."/>
            <person name="Zifcakova L."/>
            <person name="Stursova M."/>
            <person name="Spatafora J.W."/>
            <person name="Tedersoo L."/>
            <person name="Vaario L.M."/>
            <person name="Yamada A."/>
            <person name="Yan M."/>
            <person name="Wang P."/>
            <person name="Xu J."/>
            <person name="Bruns T."/>
            <person name="Baldrian P."/>
            <person name="Vilgalys R."/>
            <person name="Dunand C."/>
            <person name="Henrissat B."/>
            <person name="Grigoriev I.V."/>
            <person name="Hibbett D."/>
            <person name="Nagy L.G."/>
            <person name="Martin F.M."/>
        </authorList>
    </citation>
    <scope>NUCLEOTIDE SEQUENCE</scope>
    <source>
        <strain evidence="4">UP504</strain>
    </source>
</reference>
<evidence type="ECO:0000259" key="3">
    <source>
        <dbReference type="PROSITE" id="PS51263"/>
    </source>
</evidence>
<sequence>MPTCQIKMDVTRARMQTSTPLTSMTSIVNVPQPLLDSLKTRFRNKGSGNGYAAIVVRVNKETNQMEEETKEGYDTSIEDLAEALPEHNPRYIVLSYALSHSDGRISYPRVLISWVPTSADIHHADGLLALQKVSNPNKVIEIRENAELLTKEYLDQQLLSKF</sequence>
<dbReference type="OrthoDB" id="3919494at2759"/>
<evidence type="ECO:0000256" key="1">
    <source>
        <dbReference type="ARBA" id="ARBA00010055"/>
    </source>
</evidence>
<dbReference type="PROSITE" id="PS51263">
    <property type="entry name" value="ADF_H"/>
    <property type="match status" value="1"/>
</dbReference>
<dbReference type="GO" id="GO:0034316">
    <property type="term" value="P:negative regulation of Arp2/3 complex-mediated actin nucleation"/>
    <property type="evidence" value="ECO:0007669"/>
    <property type="project" value="TreeGrafter"/>
</dbReference>
<dbReference type="InterPro" id="IPR011171">
    <property type="entry name" value="GMF"/>
</dbReference>
<evidence type="ECO:0000313" key="4">
    <source>
        <dbReference type="EMBL" id="KAF9520579.1"/>
    </source>
</evidence>
<dbReference type="GO" id="GO:0071933">
    <property type="term" value="F:Arp2/3 complex binding"/>
    <property type="evidence" value="ECO:0007669"/>
    <property type="project" value="InterPro"/>
</dbReference>
<dbReference type="PANTHER" id="PTHR11249:SF2">
    <property type="entry name" value="GLIA MATURATION FACTOR"/>
    <property type="match status" value="1"/>
</dbReference>
<keyword evidence="5" id="KW-1185">Reference proteome</keyword>
<comment type="similarity">
    <text evidence="1 2">Belongs to the actin-binding proteins ADF family. GMF subfamily.</text>
</comment>
<keyword evidence="2" id="KW-0963">Cytoplasm</keyword>
<gene>
    <name evidence="4" type="ORF">BS47DRAFT_1323645</name>
</gene>
<comment type="caution">
    <text evidence="4">The sequence shown here is derived from an EMBL/GenBank/DDBJ whole genome shotgun (WGS) entry which is preliminary data.</text>
</comment>